<proteinExistence type="predicted"/>
<reference evidence="1 3" key="1">
    <citation type="submission" date="2019-06" db="EMBL/GenBank/DDBJ databases">
        <title>Complete genome sequence of Bacteroides uniformis NBRC 113350.</title>
        <authorList>
            <person name="Miura T."/>
            <person name="Furukawa M."/>
            <person name="Shimamura M."/>
            <person name="Ohyama Y."/>
            <person name="Yamazoe A."/>
            <person name="Kawasaki H."/>
        </authorList>
    </citation>
    <scope>NUCLEOTIDE SEQUENCE [LARGE SCALE GENOMIC DNA]</scope>
    <source>
        <strain evidence="1 3">NBRC 113350</strain>
    </source>
</reference>
<accession>A0A4Y1VFR3</accession>
<evidence type="ECO:0000313" key="1">
    <source>
        <dbReference type="EMBL" id="BBK86459.1"/>
    </source>
</evidence>
<dbReference type="EMBL" id="AP019724">
    <property type="protein sequence ID" value="BBK86459.1"/>
    <property type="molecule type" value="Genomic_DNA"/>
</dbReference>
<organism evidence="1 3">
    <name type="scientific">Bacteroides uniformis</name>
    <dbReference type="NCBI Taxonomy" id="820"/>
    <lineage>
        <taxon>Bacteria</taxon>
        <taxon>Pseudomonadati</taxon>
        <taxon>Bacteroidota</taxon>
        <taxon>Bacteroidia</taxon>
        <taxon>Bacteroidales</taxon>
        <taxon>Bacteroidaceae</taxon>
        <taxon>Bacteroides</taxon>
    </lineage>
</organism>
<dbReference type="AlphaFoldDB" id="A0A4Y1VFR3"/>
<dbReference type="Proteomes" id="UP000320533">
    <property type="component" value="Chromosome"/>
</dbReference>
<dbReference type="KEGG" id="bun:Bun01g_08290"/>
<gene>
    <name evidence="1" type="ORF">Bun01g_08290</name>
    <name evidence="2" type="ORF">CE91St12_09270</name>
</gene>
<reference evidence="2" key="2">
    <citation type="submission" date="2022-01" db="EMBL/GenBank/DDBJ databases">
        <title>Novel bile acid biosynthetic pathways are enriched in the microbiome of centenarians.</title>
        <authorList>
            <person name="Sato Y."/>
            <person name="Atarashi K."/>
            <person name="Plichta R.D."/>
            <person name="Arai Y."/>
            <person name="Sasajima S."/>
            <person name="Kearney M.S."/>
            <person name="Suda W."/>
            <person name="Takeshita K."/>
            <person name="Sasaki T."/>
            <person name="Okamoto S."/>
            <person name="Skelly N.A."/>
            <person name="Okamura Y."/>
            <person name="Vlamakis H."/>
            <person name="Li Y."/>
            <person name="Tanoue T."/>
            <person name="Takei H."/>
            <person name="Nittono H."/>
            <person name="Narushima S."/>
            <person name="Irie J."/>
            <person name="Itoh H."/>
            <person name="Moriya K."/>
            <person name="Sugiura Y."/>
            <person name="Suematsu M."/>
            <person name="Moritoki N."/>
            <person name="Shibata S."/>
            <person name="Littman R.D."/>
            <person name="Fischbach A.M."/>
            <person name="Uwamino Y."/>
            <person name="Inoue T."/>
            <person name="Honda A."/>
            <person name="Hattori M."/>
            <person name="Murai T."/>
            <person name="Xavier J.R."/>
            <person name="Hirose N."/>
            <person name="Honda K."/>
        </authorList>
    </citation>
    <scope>NUCLEOTIDE SEQUENCE</scope>
    <source>
        <strain evidence="2">CE91-St12</strain>
    </source>
</reference>
<sequence length="62" mass="6948">MAFSMAGLLKFLSDIGFLTVGNDEKEVAVEATPEFANIKFLFSAYPAPKRPTLFIKFLLFML</sequence>
<evidence type="ECO:0000313" key="2">
    <source>
        <dbReference type="EMBL" id="GKH12717.1"/>
    </source>
</evidence>
<dbReference type="EMBL" id="BQNL01000001">
    <property type="protein sequence ID" value="GKH12717.1"/>
    <property type="molecule type" value="Genomic_DNA"/>
</dbReference>
<protein>
    <submittedName>
        <fullName evidence="1">Uncharacterized protein</fullName>
    </submittedName>
</protein>
<evidence type="ECO:0000313" key="3">
    <source>
        <dbReference type="Proteomes" id="UP000320533"/>
    </source>
</evidence>
<name>A0A4Y1VFR3_BACUN</name>
<dbReference type="Proteomes" id="UP001055048">
    <property type="component" value="Unassembled WGS sequence"/>
</dbReference>